<keyword evidence="2" id="KW-1185">Reference proteome</keyword>
<dbReference type="RefSeq" id="XP_020087328.1">
    <property type="nucleotide sequence ID" value="XM_020231739.1"/>
</dbReference>
<feature type="compositionally biased region" description="Polar residues" evidence="1">
    <location>
        <begin position="141"/>
        <end position="151"/>
    </location>
</feature>
<reference evidence="3" key="2">
    <citation type="submission" date="2025-08" db="UniProtKB">
        <authorList>
            <consortium name="RefSeq"/>
        </authorList>
    </citation>
    <scope>IDENTIFICATION</scope>
    <source>
        <tissue evidence="3">Leaf</tissue>
    </source>
</reference>
<dbReference type="Proteomes" id="UP000515123">
    <property type="component" value="Linkage group 4"/>
</dbReference>
<accession>A0A6P5F1F6</accession>
<feature type="region of interest" description="Disordered" evidence="1">
    <location>
        <begin position="570"/>
        <end position="599"/>
    </location>
</feature>
<dbReference type="GeneID" id="109709482"/>
<dbReference type="PANTHER" id="PTHR33737">
    <property type="entry name" value="OS05G0121800 PROTEIN"/>
    <property type="match status" value="1"/>
</dbReference>
<sequence length="748" mass="81033">MEDPYPSASKERRAAAEEELRRLVSEDSGATPTMLRVAWRHSAERADPCGAVRSPDQLDNGADDGVDVAITLLEPIEERFPLLADPDILYQMPVQDKCELIEEDCLADSAKGPVKCSIEDNFSELETFHAQEDQTLDKTSKQIQRVPQLSVSPERKKPKSSKFNLRKSLAWDSAFFTSEGVLNTEELAIVNSTFRKAETLALPEIPEETRISSESILDIDNWALENPNLEVELFENVRASIQKSLGKSDNASNTTSCSLKKDQRGLDASRLASREKVDRSSQNKIKLPVAVKQHGLSKQQPQNISKKTHAVLKLVTHGTLDPDESLKPSRILPKATRVMVPSKTSASGNSQTKSSVINRQPVNKTANDSRKVTPKSTVPPKYSSGVVSRNAVLSTAASTTQSTILTSSSDSITRFPSENTKKKTTASRNTAHPSSGTANKKTPSKKTPLRTSSTKLELKSPGIKIPSVSPSSSIDSAASVSALSVSSAMTSVSALSVSSAIKSSDRTESLDFGSSSPPSFLENNGLSSLGLQSTIDLPAIRGISEPAPKDVSIHGISEPAPKDVSIHGISEPAPKDVFPSSTNASSQGRRSFKPTGLRMPRPKIGYFEAEKSLVRNIDTVAPASQPPSFVKNTSGVSRSIEVDTVKPNKIQYSRSDTQKSTAALDNGHIQSLHQMVENRTKSSPNEKEGCIGKERMIAFPTKKENVPSDKSDDLIRAIQCEDLNNKAMAVELVREKVSSLSLLETKDL</sequence>
<feature type="compositionally biased region" description="Polar residues" evidence="1">
    <location>
        <begin position="296"/>
        <end position="305"/>
    </location>
</feature>
<feature type="compositionally biased region" description="Polar residues" evidence="1">
    <location>
        <begin position="342"/>
        <end position="366"/>
    </location>
</feature>
<dbReference type="OrthoDB" id="1931260at2759"/>
<evidence type="ECO:0000256" key="1">
    <source>
        <dbReference type="SAM" id="MobiDB-lite"/>
    </source>
</evidence>
<feature type="compositionally biased region" description="Low complexity" evidence="1">
    <location>
        <begin position="393"/>
        <end position="413"/>
    </location>
</feature>
<feature type="compositionally biased region" description="Polar residues" evidence="1">
    <location>
        <begin position="244"/>
        <end position="258"/>
    </location>
</feature>
<feature type="region of interest" description="Disordered" evidence="1">
    <location>
        <begin position="337"/>
        <end position="473"/>
    </location>
</feature>
<feature type="compositionally biased region" description="Basic and acidic residues" evidence="1">
    <location>
        <begin position="259"/>
        <end position="281"/>
    </location>
</feature>
<feature type="compositionally biased region" description="Polar residues" evidence="1">
    <location>
        <begin position="579"/>
        <end position="589"/>
    </location>
</feature>
<organism evidence="2 3">
    <name type="scientific">Ananas comosus</name>
    <name type="common">Pineapple</name>
    <name type="synonym">Ananas ananas</name>
    <dbReference type="NCBI Taxonomy" id="4615"/>
    <lineage>
        <taxon>Eukaryota</taxon>
        <taxon>Viridiplantae</taxon>
        <taxon>Streptophyta</taxon>
        <taxon>Embryophyta</taxon>
        <taxon>Tracheophyta</taxon>
        <taxon>Spermatophyta</taxon>
        <taxon>Magnoliopsida</taxon>
        <taxon>Liliopsida</taxon>
        <taxon>Poales</taxon>
        <taxon>Bromeliaceae</taxon>
        <taxon>Bromelioideae</taxon>
        <taxon>Ananas</taxon>
    </lineage>
</organism>
<name>A0A6P5F1F6_ANACO</name>
<feature type="compositionally biased region" description="Polar residues" evidence="1">
    <location>
        <begin position="426"/>
        <end position="441"/>
    </location>
</feature>
<dbReference type="AlphaFoldDB" id="A0A6P5F1F6"/>
<proteinExistence type="predicted"/>
<evidence type="ECO:0000313" key="3">
    <source>
        <dbReference type="RefSeq" id="XP_020087328.1"/>
    </source>
</evidence>
<protein>
    <submittedName>
        <fullName evidence="3">Muscle M-line assembly protein unc-89-like isoform X1</fullName>
    </submittedName>
</protein>
<reference evidence="2" key="1">
    <citation type="journal article" date="2015" name="Nat. Genet.">
        <title>The pineapple genome and the evolution of CAM photosynthesis.</title>
        <authorList>
            <person name="Ming R."/>
            <person name="VanBuren R."/>
            <person name="Wai C.M."/>
            <person name="Tang H."/>
            <person name="Schatz M.C."/>
            <person name="Bowers J.E."/>
            <person name="Lyons E."/>
            <person name="Wang M.L."/>
            <person name="Chen J."/>
            <person name="Biggers E."/>
            <person name="Zhang J."/>
            <person name="Huang L."/>
            <person name="Zhang L."/>
            <person name="Miao W."/>
            <person name="Zhang J."/>
            <person name="Ye Z."/>
            <person name="Miao C."/>
            <person name="Lin Z."/>
            <person name="Wang H."/>
            <person name="Zhou H."/>
            <person name="Yim W.C."/>
            <person name="Priest H.D."/>
            <person name="Zheng C."/>
            <person name="Woodhouse M."/>
            <person name="Edger P.P."/>
            <person name="Guyot R."/>
            <person name="Guo H.B."/>
            <person name="Guo H."/>
            <person name="Zheng G."/>
            <person name="Singh R."/>
            <person name="Sharma A."/>
            <person name="Min X."/>
            <person name="Zheng Y."/>
            <person name="Lee H."/>
            <person name="Gurtowski J."/>
            <person name="Sedlazeck F.J."/>
            <person name="Harkess A."/>
            <person name="McKain M.R."/>
            <person name="Liao Z."/>
            <person name="Fang J."/>
            <person name="Liu J."/>
            <person name="Zhang X."/>
            <person name="Zhang Q."/>
            <person name="Hu W."/>
            <person name="Qin Y."/>
            <person name="Wang K."/>
            <person name="Chen L.Y."/>
            <person name="Shirley N."/>
            <person name="Lin Y.R."/>
            <person name="Liu L.Y."/>
            <person name="Hernandez A.G."/>
            <person name="Wright C.L."/>
            <person name="Bulone V."/>
            <person name="Tuskan G.A."/>
            <person name="Heath K."/>
            <person name="Zee F."/>
            <person name="Moore P.H."/>
            <person name="Sunkar R."/>
            <person name="Leebens-Mack J.H."/>
            <person name="Mockler T."/>
            <person name="Bennetzen J.L."/>
            <person name="Freeling M."/>
            <person name="Sankoff D."/>
            <person name="Paterson A.H."/>
            <person name="Zhu X."/>
            <person name="Yang X."/>
            <person name="Smith J.A."/>
            <person name="Cushman J.C."/>
            <person name="Paull R.E."/>
            <person name="Yu Q."/>
        </authorList>
    </citation>
    <scope>NUCLEOTIDE SEQUENCE [LARGE SCALE GENOMIC DNA]</scope>
    <source>
        <strain evidence="2">cv. F153</strain>
    </source>
</reference>
<gene>
    <name evidence="3" type="primary">LOC109709482</name>
</gene>
<dbReference type="InterPro" id="IPR045882">
    <property type="entry name" value="GPT1/2"/>
</dbReference>
<evidence type="ECO:0000313" key="2">
    <source>
        <dbReference type="Proteomes" id="UP000515123"/>
    </source>
</evidence>
<feature type="region of interest" description="Disordered" evidence="1">
    <location>
        <begin position="244"/>
        <end position="305"/>
    </location>
</feature>
<feature type="region of interest" description="Disordered" evidence="1">
    <location>
        <begin position="135"/>
        <end position="159"/>
    </location>
</feature>
<feature type="compositionally biased region" description="Basic and acidic residues" evidence="1">
    <location>
        <begin position="9"/>
        <end position="25"/>
    </location>
</feature>
<dbReference type="GO" id="GO:0008017">
    <property type="term" value="F:microtubule binding"/>
    <property type="evidence" value="ECO:0007669"/>
    <property type="project" value="InterPro"/>
</dbReference>
<dbReference type="PANTHER" id="PTHR33737:SF2">
    <property type="entry name" value="OS12G0102700 PROTEIN"/>
    <property type="match status" value="1"/>
</dbReference>
<feature type="region of interest" description="Disordered" evidence="1">
    <location>
        <begin position="1"/>
        <end position="27"/>
    </location>
</feature>